<proteinExistence type="predicted"/>
<accession>E3QEU2</accession>
<evidence type="ECO:0000313" key="2">
    <source>
        <dbReference type="EMBL" id="EFQ29398.1"/>
    </source>
</evidence>
<dbReference type="GeneID" id="24409907"/>
<dbReference type="RefSeq" id="XP_008093418.1">
    <property type="nucleotide sequence ID" value="XM_008095227.1"/>
</dbReference>
<dbReference type="EMBL" id="GG697344">
    <property type="protein sequence ID" value="EFQ29398.1"/>
    <property type="molecule type" value="Genomic_DNA"/>
</dbReference>
<dbReference type="HOGENOM" id="CLU_2061328_0_0_1"/>
<protein>
    <submittedName>
        <fullName evidence="2">Uncharacterized protein</fullName>
    </submittedName>
</protein>
<name>E3QEU2_COLGM</name>
<evidence type="ECO:0000256" key="1">
    <source>
        <dbReference type="SAM" id="MobiDB-lite"/>
    </source>
</evidence>
<sequence>MLYKSPPTGVKIIQRLRHMEDKVKKAKEIQEEFGAEKKAKGARKRDAEFDNDDESETKKIKKETEIAQVISLLDEAIEECCAQPQTGQGQLAVEFQTEALPFVRGLRASAPKVIKRTFG</sequence>
<keyword evidence="3" id="KW-1185">Reference proteome</keyword>
<feature type="compositionally biased region" description="Basic and acidic residues" evidence="1">
    <location>
        <begin position="32"/>
        <end position="48"/>
    </location>
</feature>
<dbReference type="eggNOG" id="ENOG502RKA8">
    <property type="taxonomic scope" value="Eukaryota"/>
</dbReference>
<evidence type="ECO:0000313" key="3">
    <source>
        <dbReference type="Proteomes" id="UP000008782"/>
    </source>
</evidence>
<gene>
    <name evidence="2" type="ORF">GLRG_04542</name>
</gene>
<feature type="region of interest" description="Disordered" evidence="1">
    <location>
        <begin position="32"/>
        <end position="58"/>
    </location>
</feature>
<dbReference type="AlphaFoldDB" id="E3QEU2"/>
<organism evidence="3">
    <name type="scientific">Colletotrichum graminicola (strain M1.001 / M2 / FGSC 10212)</name>
    <name type="common">Maize anthracnose fungus</name>
    <name type="synonym">Glomerella graminicola</name>
    <dbReference type="NCBI Taxonomy" id="645133"/>
    <lineage>
        <taxon>Eukaryota</taxon>
        <taxon>Fungi</taxon>
        <taxon>Dikarya</taxon>
        <taxon>Ascomycota</taxon>
        <taxon>Pezizomycotina</taxon>
        <taxon>Sordariomycetes</taxon>
        <taxon>Hypocreomycetidae</taxon>
        <taxon>Glomerellales</taxon>
        <taxon>Glomerellaceae</taxon>
        <taxon>Colletotrichum</taxon>
        <taxon>Colletotrichum graminicola species complex</taxon>
    </lineage>
</organism>
<dbReference type="Proteomes" id="UP000008782">
    <property type="component" value="Unassembled WGS sequence"/>
</dbReference>
<reference evidence="3" key="1">
    <citation type="journal article" date="2012" name="Nat. Genet.">
        <title>Lifestyle transitions in plant pathogenic Colletotrichum fungi deciphered by genome and transcriptome analyses.</title>
        <authorList>
            <person name="O'Connell R.J."/>
            <person name="Thon M.R."/>
            <person name="Hacquard S."/>
            <person name="Amyotte S.G."/>
            <person name="Kleemann J."/>
            <person name="Torres M.F."/>
            <person name="Damm U."/>
            <person name="Buiate E.A."/>
            <person name="Epstein L."/>
            <person name="Alkan N."/>
            <person name="Altmueller J."/>
            <person name="Alvarado-Balderrama L."/>
            <person name="Bauser C.A."/>
            <person name="Becker C."/>
            <person name="Birren B.W."/>
            <person name="Chen Z."/>
            <person name="Choi J."/>
            <person name="Crouch J.A."/>
            <person name="Duvick J.P."/>
            <person name="Farman M.A."/>
            <person name="Gan P."/>
            <person name="Heiman D."/>
            <person name="Henrissat B."/>
            <person name="Howard R.J."/>
            <person name="Kabbage M."/>
            <person name="Koch C."/>
            <person name="Kracher B."/>
            <person name="Kubo Y."/>
            <person name="Law A.D."/>
            <person name="Lebrun M.-H."/>
            <person name="Lee Y.-H."/>
            <person name="Miyara I."/>
            <person name="Moore N."/>
            <person name="Neumann U."/>
            <person name="Nordstroem K."/>
            <person name="Panaccione D.G."/>
            <person name="Panstruga R."/>
            <person name="Place M."/>
            <person name="Proctor R.H."/>
            <person name="Prusky D."/>
            <person name="Rech G."/>
            <person name="Reinhardt R."/>
            <person name="Rollins J.A."/>
            <person name="Rounsley S."/>
            <person name="Schardl C.L."/>
            <person name="Schwartz D.C."/>
            <person name="Shenoy N."/>
            <person name="Shirasu K."/>
            <person name="Sikhakolli U.R."/>
            <person name="Stueber K."/>
            <person name="Sukno S.A."/>
            <person name="Sweigard J.A."/>
            <person name="Takano Y."/>
            <person name="Takahara H."/>
            <person name="Trail F."/>
            <person name="van der Does H.C."/>
            <person name="Voll L.M."/>
            <person name="Will I."/>
            <person name="Young S."/>
            <person name="Zeng Q."/>
            <person name="Zhang J."/>
            <person name="Zhou S."/>
            <person name="Dickman M.B."/>
            <person name="Schulze-Lefert P."/>
            <person name="Ver Loren van Themaat E."/>
            <person name="Ma L.-J."/>
            <person name="Vaillancourt L.J."/>
        </authorList>
    </citation>
    <scope>NUCLEOTIDE SEQUENCE [LARGE SCALE GENOMIC DNA]</scope>
    <source>
        <strain evidence="3">M1.001 / M2 / FGSC 10212</strain>
    </source>
</reference>
<dbReference type="VEuPathDB" id="FungiDB:GLRG_04542"/>